<accession>A0A8S1Y916</accession>
<proteinExistence type="predicted"/>
<evidence type="ECO:0000313" key="1">
    <source>
        <dbReference type="EMBL" id="CAD8210976.1"/>
    </source>
</evidence>
<dbReference type="AlphaFoldDB" id="A0A8S1Y916"/>
<evidence type="ECO:0000313" key="2">
    <source>
        <dbReference type="Proteomes" id="UP000683925"/>
    </source>
</evidence>
<comment type="caution">
    <text evidence="1">The sequence shown here is derived from an EMBL/GenBank/DDBJ whole genome shotgun (WGS) entry which is preliminary data.</text>
</comment>
<organism evidence="1 2">
    <name type="scientific">Paramecium octaurelia</name>
    <dbReference type="NCBI Taxonomy" id="43137"/>
    <lineage>
        <taxon>Eukaryota</taxon>
        <taxon>Sar</taxon>
        <taxon>Alveolata</taxon>
        <taxon>Ciliophora</taxon>
        <taxon>Intramacronucleata</taxon>
        <taxon>Oligohymenophorea</taxon>
        <taxon>Peniculida</taxon>
        <taxon>Parameciidae</taxon>
        <taxon>Paramecium</taxon>
    </lineage>
</organism>
<reference evidence="1" key="1">
    <citation type="submission" date="2021-01" db="EMBL/GenBank/DDBJ databases">
        <authorList>
            <consortium name="Genoscope - CEA"/>
            <person name="William W."/>
        </authorList>
    </citation>
    <scope>NUCLEOTIDE SEQUENCE</scope>
</reference>
<name>A0A8S1Y916_PAROT</name>
<protein>
    <submittedName>
        <fullName evidence="1">Uncharacterized protein</fullName>
    </submittedName>
</protein>
<keyword evidence="2" id="KW-1185">Reference proteome</keyword>
<sequence>MILQLNKKIGKKHQYTLNNNNKMISHYSIQVQYYWN</sequence>
<dbReference type="EMBL" id="CAJJDP010000154">
    <property type="protein sequence ID" value="CAD8210976.1"/>
    <property type="molecule type" value="Genomic_DNA"/>
</dbReference>
<dbReference type="Proteomes" id="UP000683925">
    <property type="component" value="Unassembled WGS sequence"/>
</dbReference>
<gene>
    <name evidence="1" type="ORF">POCTA_138.1.T1520129</name>
</gene>